<dbReference type="AlphaFoldDB" id="A0A0M0LA59"/>
<evidence type="ECO:0000313" key="11">
    <source>
        <dbReference type="Proteomes" id="UP000036867"/>
    </source>
</evidence>
<keyword evidence="11" id="KW-1185">Reference proteome</keyword>
<keyword evidence="8" id="KW-0378">Hydrolase</keyword>
<evidence type="ECO:0000256" key="5">
    <source>
        <dbReference type="ARBA" id="ARBA00022438"/>
    </source>
</evidence>
<evidence type="ECO:0000256" key="6">
    <source>
        <dbReference type="ARBA" id="ARBA00022670"/>
    </source>
</evidence>
<keyword evidence="5" id="KW-0031">Aminopeptidase</keyword>
<dbReference type="PRINTS" id="PR00919">
    <property type="entry name" value="THERMOPTASE"/>
</dbReference>
<keyword evidence="7" id="KW-0479">Metal-binding</keyword>
<evidence type="ECO:0000256" key="2">
    <source>
        <dbReference type="ARBA" id="ARBA00001946"/>
    </source>
</evidence>
<dbReference type="RefSeq" id="WP_053418832.1">
    <property type="nucleotide sequence ID" value="NZ_LILB01000008.1"/>
</dbReference>
<keyword evidence="9" id="KW-0482">Metalloprotease</keyword>
<evidence type="ECO:0000256" key="4">
    <source>
        <dbReference type="ARBA" id="ARBA00008236"/>
    </source>
</evidence>
<comment type="similarity">
    <text evidence="4">Belongs to the peptidase M29 family.</text>
</comment>
<name>A0A0M0LA59_9BACL</name>
<dbReference type="GO" id="GO:0008237">
    <property type="term" value="F:metallopeptidase activity"/>
    <property type="evidence" value="ECO:0007669"/>
    <property type="project" value="UniProtKB-KW"/>
</dbReference>
<protein>
    <submittedName>
        <fullName evidence="10">Peptidase M29</fullName>
    </submittedName>
</protein>
<evidence type="ECO:0000256" key="1">
    <source>
        <dbReference type="ARBA" id="ARBA00001941"/>
    </source>
</evidence>
<gene>
    <name evidence="10" type="ORF">AMD00_20360</name>
</gene>
<dbReference type="STRING" id="263475.AMD00_20360"/>
<dbReference type="Pfam" id="PF02073">
    <property type="entry name" value="Peptidase_M29"/>
    <property type="match status" value="1"/>
</dbReference>
<dbReference type="PANTHER" id="PTHR34448:SF3">
    <property type="entry name" value="AMINOPEPTIDASE AMPS"/>
    <property type="match status" value="1"/>
</dbReference>
<dbReference type="GO" id="GO:0046872">
    <property type="term" value="F:metal ion binding"/>
    <property type="evidence" value="ECO:0007669"/>
    <property type="project" value="UniProtKB-KW"/>
</dbReference>
<reference evidence="11" key="1">
    <citation type="submission" date="2015-08" db="EMBL/GenBank/DDBJ databases">
        <title>Fjat-10028 dsm 16317.</title>
        <authorList>
            <person name="Liu B."/>
            <person name="Wang J."/>
            <person name="Zhu Y."/>
            <person name="Liu G."/>
            <person name="Chen Q."/>
            <person name="Chen Z."/>
            <person name="Lan J."/>
            <person name="Che J."/>
            <person name="Ge C."/>
            <person name="Shi H."/>
            <person name="Pan Z."/>
            <person name="Liu X."/>
        </authorList>
    </citation>
    <scope>NUCLEOTIDE SEQUENCE [LARGE SCALE GENOMIC DNA]</scope>
    <source>
        <strain evidence="11">DSM 16317</strain>
    </source>
</reference>
<evidence type="ECO:0000256" key="8">
    <source>
        <dbReference type="ARBA" id="ARBA00022801"/>
    </source>
</evidence>
<evidence type="ECO:0000313" key="10">
    <source>
        <dbReference type="EMBL" id="KOO47961.1"/>
    </source>
</evidence>
<dbReference type="OrthoDB" id="9803993at2"/>
<dbReference type="GO" id="GO:0006508">
    <property type="term" value="P:proteolysis"/>
    <property type="evidence" value="ECO:0007669"/>
    <property type="project" value="UniProtKB-KW"/>
</dbReference>
<dbReference type="GeneID" id="301138454"/>
<dbReference type="EMBL" id="LILB01000008">
    <property type="protein sequence ID" value="KOO47961.1"/>
    <property type="molecule type" value="Genomic_DNA"/>
</dbReference>
<dbReference type="InterPro" id="IPR000787">
    <property type="entry name" value="Peptidase_M29"/>
</dbReference>
<evidence type="ECO:0000256" key="3">
    <source>
        <dbReference type="ARBA" id="ARBA00001947"/>
    </source>
</evidence>
<dbReference type="GO" id="GO:0004177">
    <property type="term" value="F:aminopeptidase activity"/>
    <property type="evidence" value="ECO:0007669"/>
    <property type="project" value="UniProtKB-KW"/>
</dbReference>
<organism evidence="10 11">
    <name type="scientific">Viridibacillus arvi</name>
    <dbReference type="NCBI Taxonomy" id="263475"/>
    <lineage>
        <taxon>Bacteria</taxon>
        <taxon>Bacillati</taxon>
        <taxon>Bacillota</taxon>
        <taxon>Bacilli</taxon>
        <taxon>Bacillales</taxon>
        <taxon>Caryophanaceae</taxon>
        <taxon>Viridibacillus</taxon>
    </lineage>
</organism>
<comment type="cofactor">
    <cofactor evidence="1">
        <name>Co(2+)</name>
        <dbReference type="ChEBI" id="CHEBI:48828"/>
    </cofactor>
</comment>
<accession>A0A0M0LA59</accession>
<dbReference type="PANTHER" id="PTHR34448">
    <property type="entry name" value="AMINOPEPTIDASE"/>
    <property type="match status" value="1"/>
</dbReference>
<comment type="cofactor">
    <cofactor evidence="3">
        <name>Zn(2+)</name>
        <dbReference type="ChEBI" id="CHEBI:29105"/>
    </cofactor>
</comment>
<dbReference type="PATRIC" id="fig|263475.3.peg.2914"/>
<proteinExistence type="inferred from homology"/>
<evidence type="ECO:0000256" key="7">
    <source>
        <dbReference type="ARBA" id="ARBA00022723"/>
    </source>
</evidence>
<evidence type="ECO:0000256" key="9">
    <source>
        <dbReference type="ARBA" id="ARBA00023049"/>
    </source>
</evidence>
<dbReference type="SUPFAM" id="SSF144052">
    <property type="entry name" value="Thermophilic metalloprotease-like"/>
    <property type="match status" value="1"/>
</dbReference>
<dbReference type="InterPro" id="IPR052170">
    <property type="entry name" value="M29_Exopeptidase"/>
</dbReference>
<dbReference type="Gene3D" id="3.40.1830.10">
    <property type="entry name" value="Thermophilic metalloprotease (M29)"/>
    <property type="match status" value="1"/>
</dbReference>
<keyword evidence="6" id="KW-0645">Protease</keyword>
<comment type="cofactor">
    <cofactor evidence="2">
        <name>Mg(2+)</name>
        <dbReference type="ChEBI" id="CHEBI:18420"/>
    </cofactor>
</comment>
<dbReference type="Proteomes" id="UP000036867">
    <property type="component" value="Unassembled WGS sequence"/>
</dbReference>
<sequence length="410" mass="45873">MISFNEKLDRYAELAVKIGVNIQPNQFLYISTSTDNVELVRLITKKAYEAGAKQVFVDFADDQINRLRYELAPADSFDFYPHWKTEERNWLAEQGAAFISIVSQSPDLLAGIESSRISAFQKATGKALSKYREYAQSDKISWNVIAASSKDWAAKVFPELPQDQQVEQLWNAIFKAVRVDVADPIQAWKTLDESLHDKVSYLNEKKYHKLHYRAPGTDLTIELPKNHLWCGGGSVNVKGKEFMANMPTEEVFTAPFKTGVNGFVSSTKPLSYGGNIIDQFKITFENGRIVDVSAEQGEEVLKQLVATDEGSHYLGEVALVPHNSPISQSGLLFYNTLFDENASNHLAIGSAYAFNIEGGKTMSREDIAENGLNQSLTHVDFMIGSDKMDIDGITEDNNVEPIFRQGSWAF</sequence>
<comment type="caution">
    <text evidence="10">The sequence shown here is derived from an EMBL/GenBank/DDBJ whole genome shotgun (WGS) entry which is preliminary data.</text>
</comment>
<dbReference type="InterPro" id="IPR035097">
    <property type="entry name" value="M29_N-terminal"/>
</dbReference>